<gene>
    <name evidence="1" type="ORF">XNOV1_A023181</name>
</gene>
<protein>
    <submittedName>
        <fullName evidence="1">Uncharacterized protein</fullName>
    </submittedName>
</protein>
<keyword evidence="2" id="KW-1185">Reference proteome</keyword>
<evidence type="ECO:0000313" key="1">
    <source>
        <dbReference type="EMBL" id="CAJ1085121.1"/>
    </source>
</evidence>
<dbReference type="EMBL" id="OY660885">
    <property type="protein sequence ID" value="CAJ1085121.1"/>
    <property type="molecule type" value="Genomic_DNA"/>
</dbReference>
<name>A0AAV1HHZ5_XYRNO</name>
<organism evidence="1 2">
    <name type="scientific">Xyrichtys novacula</name>
    <name type="common">Pearly razorfish</name>
    <name type="synonym">Hemipteronotus novacula</name>
    <dbReference type="NCBI Taxonomy" id="13765"/>
    <lineage>
        <taxon>Eukaryota</taxon>
        <taxon>Metazoa</taxon>
        <taxon>Chordata</taxon>
        <taxon>Craniata</taxon>
        <taxon>Vertebrata</taxon>
        <taxon>Euteleostomi</taxon>
        <taxon>Actinopterygii</taxon>
        <taxon>Neopterygii</taxon>
        <taxon>Teleostei</taxon>
        <taxon>Neoteleostei</taxon>
        <taxon>Acanthomorphata</taxon>
        <taxon>Eupercaria</taxon>
        <taxon>Labriformes</taxon>
        <taxon>Labridae</taxon>
        <taxon>Xyrichtys</taxon>
    </lineage>
</organism>
<dbReference type="Proteomes" id="UP001178508">
    <property type="component" value="Chromosome 22"/>
</dbReference>
<accession>A0AAV1HHZ5</accession>
<evidence type="ECO:0000313" key="2">
    <source>
        <dbReference type="Proteomes" id="UP001178508"/>
    </source>
</evidence>
<reference evidence="1" key="1">
    <citation type="submission" date="2023-08" db="EMBL/GenBank/DDBJ databases">
        <authorList>
            <person name="Alioto T."/>
            <person name="Alioto T."/>
            <person name="Gomez Garrido J."/>
        </authorList>
    </citation>
    <scope>NUCLEOTIDE SEQUENCE</scope>
</reference>
<dbReference type="AlphaFoldDB" id="A0AAV1HHZ5"/>
<sequence>MSNKIRTPLSPPAQPAAHVQAPGELPLWISDAEATWMLSLGLRRQLSQPLADCRLQTGNMLSNQNIRSQPST</sequence>
<proteinExistence type="predicted"/>